<dbReference type="InterPro" id="IPR008979">
    <property type="entry name" value="Galactose-bd-like_sf"/>
</dbReference>
<dbReference type="PANTHER" id="PTHR42884:SF23">
    <property type="entry name" value="FURIN-LIKE PROTEASE 2"/>
    <property type="match status" value="1"/>
</dbReference>
<dbReference type="PANTHER" id="PTHR42884">
    <property type="entry name" value="PROPROTEIN CONVERTASE SUBTILISIN/KEXIN-RELATED"/>
    <property type="match status" value="1"/>
</dbReference>
<protein>
    <recommendedName>
        <fullName evidence="5">P/Homo B domain-containing protein</fullName>
    </recommendedName>
</protein>
<organism evidence="6 7">
    <name type="scientific">Mesocestoides corti</name>
    <name type="common">Flatworm</name>
    <dbReference type="NCBI Taxonomy" id="53468"/>
    <lineage>
        <taxon>Eukaryota</taxon>
        <taxon>Metazoa</taxon>
        <taxon>Spiralia</taxon>
        <taxon>Lophotrochozoa</taxon>
        <taxon>Platyhelminthes</taxon>
        <taxon>Cestoda</taxon>
        <taxon>Eucestoda</taxon>
        <taxon>Cyclophyllidea</taxon>
        <taxon>Mesocestoididae</taxon>
        <taxon>Mesocestoides</taxon>
    </lineage>
</organism>
<dbReference type="Proteomes" id="UP000267029">
    <property type="component" value="Unassembled WGS sequence"/>
</dbReference>
<evidence type="ECO:0000256" key="2">
    <source>
        <dbReference type="ARBA" id="ARBA00022801"/>
    </source>
</evidence>
<dbReference type="GO" id="GO:0016485">
    <property type="term" value="P:protein processing"/>
    <property type="evidence" value="ECO:0007669"/>
    <property type="project" value="TreeGrafter"/>
</dbReference>
<evidence type="ECO:0000256" key="3">
    <source>
        <dbReference type="ARBA" id="ARBA00022825"/>
    </source>
</evidence>
<accession>A0A3P6HBH4</accession>
<dbReference type="SUPFAM" id="SSF49785">
    <property type="entry name" value="Galactose-binding domain-like"/>
    <property type="match status" value="1"/>
</dbReference>
<name>A0A3P6HBH4_MESCO</name>
<dbReference type="STRING" id="53468.A0A3P6HBH4"/>
<evidence type="ECO:0000256" key="4">
    <source>
        <dbReference type="ARBA" id="ARBA00023157"/>
    </source>
</evidence>
<evidence type="ECO:0000259" key="5">
    <source>
        <dbReference type="PROSITE" id="PS51829"/>
    </source>
</evidence>
<sequence>MTANPKPFKDGDFTKNGAGHLWHSVAPGSPGFGGGFARWVSARPRTRACPFNGSVAHLGEWGGGAEICAARGPHVYVAVVAQPPFLASNSTYYGFGLMDAGKAVRLGELWRTLPPHHRCTTNVKQLSRNLTFLFSETYAFNFTGCRAASISTLDGSQVPQHKIKEEGEPVAYIEHIQVFMTVRYAHRGLVRVRVVSPSGKEYPSS</sequence>
<keyword evidence="3" id="KW-0720">Serine protease</keyword>
<keyword evidence="2" id="KW-0378">Hydrolase</keyword>
<dbReference type="OrthoDB" id="10627881at2759"/>
<dbReference type="AlphaFoldDB" id="A0A3P6HBH4"/>
<keyword evidence="1" id="KW-0645">Protease</keyword>
<dbReference type="EMBL" id="UXSR01001276">
    <property type="protein sequence ID" value="VDD78100.1"/>
    <property type="molecule type" value="Genomic_DNA"/>
</dbReference>
<dbReference type="PROSITE" id="PS51829">
    <property type="entry name" value="P_HOMO_B"/>
    <property type="match status" value="1"/>
</dbReference>
<evidence type="ECO:0000256" key="1">
    <source>
        <dbReference type="ARBA" id="ARBA00022670"/>
    </source>
</evidence>
<keyword evidence="7" id="KW-1185">Reference proteome</keyword>
<dbReference type="GO" id="GO:0005802">
    <property type="term" value="C:trans-Golgi network"/>
    <property type="evidence" value="ECO:0007669"/>
    <property type="project" value="TreeGrafter"/>
</dbReference>
<dbReference type="GO" id="GO:0000139">
    <property type="term" value="C:Golgi membrane"/>
    <property type="evidence" value="ECO:0007669"/>
    <property type="project" value="TreeGrafter"/>
</dbReference>
<keyword evidence="4" id="KW-1015">Disulfide bond</keyword>
<gene>
    <name evidence="6" type="ORF">MCOS_LOCUS4103</name>
</gene>
<proteinExistence type="predicted"/>
<reference evidence="6 7" key="1">
    <citation type="submission" date="2018-10" db="EMBL/GenBank/DDBJ databases">
        <authorList>
            <consortium name="Pathogen Informatics"/>
        </authorList>
    </citation>
    <scope>NUCLEOTIDE SEQUENCE [LARGE SCALE GENOMIC DNA]</scope>
</reference>
<feature type="domain" description="P/Homo B" evidence="5">
    <location>
        <begin position="112"/>
        <end position="205"/>
    </location>
</feature>
<evidence type="ECO:0000313" key="7">
    <source>
        <dbReference type="Proteomes" id="UP000267029"/>
    </source>
</evidence>
<evidence type="ECO:0000313" key="6">
    <source>
        <dbReference type="EMBL" id="VDD78100.1"/>
    </source>
</evidence>
<dbReference type="InterPro" id="IPR002884">
    <property type="entry name" value="P_dom"/>
</dbReference>
<dbReference type="Gene3D" id="2.60.120.260">
    <property type="entry name" value="Galactose-binding domain-like"/>
    <property type="match status" value="1"/>
</dbReference>
<dbReference type="GO" id="GO:0004252">
    <property type="term" value="F:serine-type endopeptidase activity"/>
    <property type="evidence" value="ECO:0007669"/>
    <property type="project" value="InterPro"/>
</dbReference>